<evidence type="ECO:0000313" key="1">
    <source>
        <dbReference type="EMBL" id="MFC4700620.1"/>
    </source>
</evidence>
<keyword evidence="2" id="KW-1185">Reference proteome</keyword>
<name>A0ABV9LWH3_9ALTE</name>
<comment type="caution">
    <text evidence="1">The sequence shown here is derived from an EMBL/GenBank/DDBJ whole genome shotgun (WGS) entry which is preliminary data.</text>
</comment>
<sequence length="130" mass="14344">MRKGILLIAFVFITSCASTSQSDKIDVDAEFERLYAVLEIEDTIDSLFGLGVTYMDAENVVMISSEGAEINTTPTQRAIAKEAFKQAILSRLAPYELRNAADFYSTKQGLKAHKAIIDAEYAVSKVLNNE</sequence>
<gene>
    <name evidence="1" type="ORF">ACFO4O_10650</name>
</gene>
<dbReference type="Proteomes" id="UP001595897">
    <property type="component" value="Unassembled WGS sequence"/>
</dbReference>
<protein>
    <recommendedName>
        <fullName evidence="3">DUF4296 domain-containing protein</fullName>
    </recommendedName>
</protein>
<proteinExistence type="predicted"/>
<organism evidence="1 2">
    <name type="scientific">Glaciecola siphonariae</name>
    <dbReference type="NCBI Taxonomy" id="521012"/>
    <lineage>
        <taxon>Bacteria</taxon>
        <taxon>Pseudomonadati</taxon>
        <taxon>Pseudomonadota</taxon>
        <taxon>Gammaproteobacteria</taxon>
        <taxon>Alteromonadales</taxon>
        <taxon>Alteromonadaceae</taxon>
        <taxon>Glaciecola</taxon>
    </lineage>
</organism>
<dbReference type="PROSITE" id="PS51257">
    <property type="entry name" value="PROKAR_LIPOPROTEIN"/>
    <property type="match status" value="1"/>
</dbReference>
<dbReference type="RefSeq" id="WP_382408172.1">
    <property type="nucleotide sequence ID" value="NZ_JBHSGU010000002.1"/>
</dbReference>
<accession>A0ABV9LWH3</accession>
<dbReference type="EMBL" id="JBHSGU010000002">
    <property type="protein sequence ID" value="MFC4700620.1"/>
    <property type="molecule type" value="Genomic_DNA"/>
</dbReference>
<evidence type="ECO:0000313" key="2">
    <source>
        <dbReference type="Proteomes" id="UP001595897"/>
    </source>
</evidence>
<reference evidence="2" key="1">
    <citation type="journal article" date="2019" name="Int. J. Syst. Evol. Microbiol.">
        <title>The Global Catalogue of Microorganisms (GCM) 10K type strain sequencing project: providing services to taxonomists for standard genome sequencing and annotation.</title>
        <authorList>
            <consortium name="The Broad Institute Genomics Platform"/>
            <consortium name="The Broad Institute Genome Sequencing Center for Infectious Disease"/>
            <person name="Wu L."/>
            <person name="Ma J."/>
        </authorList>
    </citation>
    <scope>NUCLEOTIDE SEQUENCE [LARGE SCALE GENOMIC DNA]</scope>
    <source>
        <strain evidence="2">KACC 12507</strain>
    </source>
</reference>
<evidence type="ECO:0008006" key="3">
    <source>
        <dbReference type="Google" id="ProtNLM"/>
    </source>
</evidence>